<keyword evidence="2" id="KW-0378">Hydrolase</keyword>
<reference evidence="3" key="1">
    <citation type="journal article" date="2019" name="Int. J. Syst. Evol. Microbiol.">
        <title>The Global Catalogue of Microorganisms (GCM) 10K type strain sequencing project: providing services to taxonomists for standard genome sequencing and annotation.</title>
        <authorList>
            <consortium name="The Broad Institute Genomics Platform"/>
            <consortium name="The Broad Institute Genome Sequencing Center for Infectious Disease"/>
            <person name="Wu L."/>
            <person name="Ma J."/>
        </authorList>
    </citation>
    <scope>NUCLEOTIDE SEQUENCE [LARGE SCALE GENOMIC DNA]</scope>
    <source>
        <strain evidence="3">JCM 17630</strain>
    </source>
</reference>
<organism evidence="2 3">
    <name type="scientific">Postechiella marina</name>
    <dbReference type="NCBI Taxonomy" id="943941"/>
    <lineage>
        <taxon>Bacteria</taxon>
        <taxon>Pseudomonadati</taxon>
        <taxon>Bacteroidota</taxon>
        <taxon>Flavobacteriia</taxon>
        <taxon>Flavobacteriales</taxon>
        <taxon>Flavobacteriaceae</taxon>
        <taxon>Postechiella</taxon>
    </lineage>
</organism>
<accession>A0ABP8BYW9</accession>
<dbReference type="RefSeq" id="WP_344785905.1">
    <property type="nucleotide sequence ID" value="NZ_BAABCA010000001.1"/>
</dbReference>
<dbReference type="PANTHER" id="PTHR30399">
    <property type="entry name" value="UNCHARACTERIZED PROTEIN YGJP"/>
    <property type="match status" value="1"/>
</dbReference>
<proteinExistence type="predicted"/>
<dbReference type="InterPro" id="IPR002725">
    <property type="entry name" value="YgjP-like_metallopeptidase"/>
</dbReference>
<keyword evidence="3" id="KW-1185">Reference proteome</keyword>
<dbReference type="EMBL" id="BAABCA010000001">
    <property type="protein sequence ID" value="GAA4230626.1"/>
    <property type="molecule type" value="Genomic_DNA"/>
</dbReference>
<evidence type="ECO:0000259" key="1">
    <source>
        <dbReference type="Pfam" id="PF01863"/>
    </source>
</evidence>
<gene>
    <name evidence="2" type="ORF">GCM10022291_01210</name>
</gene>
<evidence type="ECO:0000313" key="3">
    <source>
        <dbReference type="Proteomes" id="UP001501496"/>
    </source>
</evidence>
<dbReference type="Pfam" id="PF01863">
    <property type="entry name" value="YgjP-like"/>
    <property type="match status" value="1"/>
</dbReference>
<keyword evidence="2" id="KW-0482">Metalloprotease</keyword>
<evidence type="ECO:0000313" key="2">
    <source>
        <dbReference type="EMBL" id="GAA4230626.1"/>
    </source>
</evidence>
<sequence length="242" mass="28699">MSTNSDVLQIANVEIDVIRKDIKNMHLAVYPPHGRIRLAVPQKTDEEVLRLFAISKLGWIKKHVKNFKAQARETVRTYVSGESHYYQGKRYMLEVIEYEGVSSVEIKGISKIQLKVKKNTTTADKAKLMKEWYRKQLKEQLPELIEKWEKVIDVKSNAWGVKQMKTKWGACNTDAKRIWLNLELAKKPLICLEYILVHELVHLHERHHNDRFIYLMDKFMPKWRLHRNELNSLPIVHNDWGY</sequence>
<dbReference type="Gene3D" id="3.30.2010.10">
    <property type="entry name" value="Metalloproteases ('zincins'), catalytic domain"/>
    <property type="match status" value="1"/>
</dbReference>
<feature type="domain" description="YgjP-like metallopeptidase" evidence="1">
    <location>
        <begin position="26"/>
        <end position="232"/>
    </location>
</feature>
<name>A0ABP8BYW9_9FLAO</name>
<keyword evidence="2" id="KW-0645">Protease</keyword>
<dbReference type="PANTHER" id="PTHR30399:SF1">
    <property type="entry name" value="UTP PYROPHOSPHATASE"/>
    <property type="match status" value="1"/>
</dbReference>
<dbReference type="Proteomes" id="UP001501496">
    <property type="component" value="Unassembled WGS sequence"/>
</dbReference>
<dbReference type="GO" id="GO:0008237">
    <property type="term" value="F:metallopeptidase activity"/>
    <property type="evidence" value="ECO:0007669"/>
    <property type="project" value="UniProtKB-KW"/>
</dbReference>
<dbReference type="InterPro" id="IPR053136">
    <property type="entry name" value="UTP_pyrophosphatase-like"/>
</dbReference>
<comment type="caution">
    <text evidence="2">The sequence shown here is derived from an EMBL/GenBank/DDBJ whole genome shotgun (WGS) entry which is preliminary data.</text>
</comment>
<protein>
    <submittedName>
        <fullName evidence="2">SprT family zinc-dependent metalloprotease</fullName>
    </submittedName>
</protein>
<dbReference type="CDD" id="cd07344">
    <property type="entry name" value="M48_yhfN_like"/>
    <property type="match status" value="1"/>
</dbReference>